<feature type="compositionally biased region" description="Basic and acidic residues" evidence="1">
    <location>
        <begin position="614"/>
        <end position="624"/>
    </location>
</feature>
<evidence type="ECO:0000313" key="3">
    <source>
        <dbReference type="Proteomes" id="UP000184063"/>
    </source>
</evidence>
<feature type="compositionally biased region" description="Polar residues" evidence="1">
    <location>
        <begin position="127"/>
        <end position="148"/>
    </location>
</feature>
<feature type="region of interest" description="Disordered" evidence="1">
    <location>
        <begin position="1"/>
        <end position="53"/>
    </location>
</feature>
<name>A0A1M3TPX2_ASPLC</name>
<reference evidence="3" key="1">
    <citation type="journal article" date="2017" name="Genome Biol.">
        <title>Comparative genomics reveals high biological diversity and specific adaptations in the industrially and medically important fungal genus Aspergillus.</title>
        <authorList>
            <person name="de Vries R.P."/>
            <person name="Riley R."/>
            <person name="Wiebenga A."/>
            <person name="Aguilar-Osorio G."/>
            <person name="Amillis S."/>
            <person name="Uchima C.A."/>
            <person name="Anderluh G."/>
            <person name="Asadollahi M."/>
            <person name="Askin M."/>
            <person name="Barry K."/>
            <person name="Battaglia E."/>
            <person name="Bayram O."/>
            <person name="Benocci T."/>
            <person name="Braus-Stromeyer S.A."/>
            <person name="Caldana C."/>
            <person name="Canovas D."/>
            <person name="Cerqueira G.C."/>
            <person name="Chen F."/>
            <person name="Chen W."/>
            <person name="Choi C."/>
            <person name="Clum A."/>
            <person name="Dos Santos R.A."/>
            <person name="Damasio A.R."/>
            <person name="Diallinas G."/>
            <person name="Emri T."/>
            <person name="Fekete E."/>
            <person name="Flipphi M."/>
            <person name="Freyberg S."/>
            <person name="Gallo A."/>
            <person name="Gournas C."/>
            <person name="Habgood R."/>
            <person name="Hainaut M."/>
            <person name="Harispe M.L."/>
            <person name="Henrissat B."/>
            <person name="Hilden K.S."/>
            <person name="Hope R."/>
            <person name="Hossain A."/>
            <person name="Karabika E."/>
            <person name="Karaffa L."/>
            <person name="Karanyi Z."/>
            <person name="Krasevec N."/>
            <person name="Kuo A."/>
            <person name="Kusch H."/>
            <person name="LaButti K."/>
            <person name="Lagendijk E.L."/>
            <person name="Lapidus A."/>
            <person name="Levasseur A."/>
            <person name="Lindquist E."/>
            <person name="Lipzen A."/>
            <person name="Logrieco A.F."/>
            <person name="MacCabe A."/>
            <person name="Maekelae M.R."/>
            <person name="Malavazi I."/>
            <person name="Melin P."/>
            <person name="Meyer V."/>
            <person name="Mielnichuk N."/>
            <person name="Miskei M."/>
            <person name="Molnar A.P."/>
            <person name="Mule G."/>
            <person name="Ngan C.Y."/>
            <person name="Orejas M."/>
            <person name="Orosz E."/>
            <person name="Ouedraogo J.P."/>
            <person name="Overkamp K.M."/>
            <person name="Park H.-S."/>
            <person name="Perrone G."/>
            <person name="Piumi F."/>
            <person name="Punt P.J."/>
            <person name="Ram A.F."/>
            <person name="Ramon A."/>
            <person name="Rauscher S."/>
            <person name="Record E."/>
            <person name="Riano-Pachon D.M."/>
            <person name="Robert V."/>
            <person name="Roehrig J."/>
            <person name="Ruller R."/>
            <person name="Salamov A."/>
            <person name="Salih N.S."/>
            <person name="Samson R.A."/>
            <person name="Sandor E."/>
            <person name="Sanguinetti M."/>
            <person name="Schuetze T."/>
            <person name="Sepcic K."/>
            <person name="Shelest E."/>
            <person name="Sherlock G."/>
            <person name="Sophianopoulou V."/>
            <person name="Squina F.M."/>
            <person name="Sun H."/>
            <person name="Susca A."/>
            <person name="Todd R.B."/>
            <person name="Tsang A."/>
            <person name="Unkles S.E."/>
            <person name="van de Wiele N."/>
            <person name="van Rossen-Uffink D."/>
            <person name="Oliveira J.V."/>
            <person name="Vesth T.C."/>
            <person name="Visser J."/>
            <person name="Yu J.-H."/>
            <person name="Zhou M."/>
            <person name="Andersen M.R."/>
            <person name="Archer D.B."/>
            <person name="Baker S.E."/>
            <person name="Benoit I."/>
            <person name="Brakhage A.A."/>
            <person name="Braus G.H."/>
            <person name="Fischer R."/>
            <person name="Frisvad J.C."/>
            <person name="Goldman G.H."/>
            <person name="Houbraken J."/>
            <person name="Oakley B."/>
            <person name="Pocsi I."/>
            <person name="Scazzocchio C."/>
            <person name="Seiboth B."/>
            <person name="vanKuyk P.A."/>
            <person name="Wortman J."/>
            <person name="Dyer P.S."/>
            <person name="Grigoriev I.V."/>
        </authorList>
    </citation>
    <scope>NUCLEOTIDE SEQUENCE [LARGE SCALE GENOMIC DNA]</scope>
    <source>
        <strain evidence="3">CBS 106.47</strain>
    </source>
</reference>
<evidence type="ECO:0000313" key="2">
    <source>
        <dbReference type="EMBL" id="OJZ88795.1"/>
    </source>
</evidence>
<proteinExistence type="predicted"/>
<feature type="region of interest" description="Disordered" evidence="1">
    <location>
        <begin position="258"/>
        <end position="418"/>
    </location>
</feature>
<feature type="compositionally biased region" description="Polar residues" evidence="1">
    <location>
        <begin position="26"/>
        <end position="42"/>
    </location>
</feature>
<dbReference type="OrthoDB" id="4509038at2759"/>
<dbReference type="VEuPathDB" id="FungiDB:ASPFODRAFT_130081"/>
<gene>
    <name evidence="2" type="ORF">ASPFODRAFT_130081</name>
</gene>
<evidence type="ECO:0000256" key="1">
    <source>
        <dbReference type="SAM" id="MobiDB-lite"/>
    </source>
</evidence>
<feature type="region of interest" description="Disordered" evidence="1">
    <location>
        <begin position="576"/>
        <end position="624"/>
    </location>
</feature>
<dbReference type="EMBL" id="KV878239">
    <property type="protein sequence ID" value="OJZ88795.1"/>
    <property type="molecule type" value="Genomic_DNA"/>
</dbReference>
<feature type="compositionally biased region" description="Polar residues" evidence="1">
    <location>
        <begin position="166"/>
        <end position="186"/>
    </location>
</feature>
<feature type="compositionally biased region" description="Low complexity" evidence="1">
    <location>
        <begin position="405"/>
        <end position="415"/>
    </location>
</feature>
<dbReference type="AlphaFoldDB" id="A0A1M3TPX2"/>
<feature type="compositionally biased region" description="Basic and acidic residues" evidence="1">
    <location>
        <begin position="583"/>
        <end position="598"/>
    </location>
</feature>
<feature type="compositionally biased region" description="Polar residues" evidence="1">
    <location>
        <begin position="72"/>
        <end position="84"/>
    </location>
</feature>
<feature type="region of interest" description="Disordered" evidence="1">
    <location>
        <begin position="508"/>
        <end position="532"/>
    </location>
</feature>
<evidence type="ECO:0008006" key="4">
    <source>
        <dbReference type="Google" id="ProtNLM"/>
    </source>
</evidence>
<sequence length="624" mass="69028">MSAFLFYRPNSNPNRYSRKERFSPRCTKSSSNVHTIPSQPSIEGSAKPVTRPHKLTDRDNFDLCCRDNAHCSQGRPTNDRCSATSDKDCTSLHDPFAEPQTDRELVGTSIADKGPDDAVPQVWGKGNATSISNQSTVERNTSARNTLNEPALAPASVGRETDHASFCQQSREASPTSGRQPFSLSPDQAHARHPLERIFEDNDFQPGIPLTLAEFAPPNTINRSSLEDWGSNDASLRCRNSPHQDQSILEADNFNLDDITASDSNSPISVPHESEPFPLHDSLGSTDAPFVNEQGQGIDDEYSDPSPHRPVTPVRSTSEVSDKDHCTTADDDEDVLDPLDNTHEDYTTSADSQALPRPETYAERAFGGRSDEGSSKVSPNAESHISHKTKGIDSAIDTAREGDRPTSMSKSPTSSESEKKYVEFLHVEISTTSPRRVQPRSPVTKGHVVDQTCCHAPLSRRPWCLDGNILSIDIRESQRIPISAGTSTFRVLDGQLFQTITMSLGAVDTKSEPANPPRVIGKTGVSAARGPLSSEKKRHLVRLRDKGYTWNQISTKFPGRKKESLQAAYYRELKRLPTQVSQHSERTSSSHTRSKELGNSESPKPCQVKRIRGSRYDFRRRSDR</sequence>
<feature type="region of interest" description="Disordered" evidence="1">
    <location>
        <begin position="72"/>
        <end position="189"/>
    </location>
</feature>
<protein>
    <recommendedName>
        <fullName evidence="4">Myb-like domain-containing protein</fullName>
    </recommendedName>
</protein>
<dbReference type="Proteomes" id="UP000184063">
    <property type="component" value="Unassembled WGS sequence"/>
</dbReference>
<accession>A0A1M3TPX2</accession>
<organism evidence="2 3">
    <name type="scientific">Aspergillus luchuensis (strain CBS 106.47)</name>
    <dbReference type="NCBI Taxonomy" id="1137211"/>
    <lineage>
        <taxon>Eukaryota</taxon>
        <taxon>Fungi</taxon>
        <taxon>Dikarya</taxon>
        <taxon>Ascomycota</taxon>
        <taxon>Pezizomycotina</taxon>
        <taxon>Eurotiomycetes</taxon>
        <taxon>Eurotiomycetidae</taxon>
        <taxon>Eurotiales</taxon>
        <taxon>Aspergillaceae</taxon>
        <taxon>Aspergillus</taxon>
        <taxon>Aspergillus subgen. Circumdati</taxon>
    </lineage>
</organism>